<evidence type="ECO:0000256" key="3">
    <source>
        <dbReference type="ARBA" id="ARBA00022617"/>
    </source>
</evidence>
<dbReference type="GO" id="GO:0004497">
    <property type="term" value="F:monooxygenase activity"/>
    <property type="evidence" value="ECO:0007669"/>
    <property type="project" value="UniProtKB-KW"/>
</dbReference>
<dbReference type="InterPro" id="IPR001128">
    <property type="entry name" value="Cyt_P450"/>
</dbReference>
<keyword evidence="4" id="KW-0812">Transmembrane</keyword>
<gene>
    <name evidence="11" type="ORF">ZEAMMB73_Zm00001d019129</name>
</gene>
<dbReference type="GO" id="GO:0005506">
    <property type="term" value="F:iron ion binding"/>
    <property type="evidence" value="ECO:0007669"/>
    <property type="project" value="InterPro"/>
</dbReference>
<evidence type="ECO:0000313" key="11">
    <source>
        <dbReference type="EMBL" id="ONM52314.1"/>
    </source>
</evidence>
<dbReference type="PANTHER" id="PTHR24282:SF135">
    <property type="entry name" value="CYTOCHROME P450 709B2"/>
    <property type="match status" value="1"/>
</dbReference>
<comment type="subcellular location">
    <subcellularLocation>
        <location evidence="1">Membrane</location>
    </subcellularLocation>
</comment>
<dbReference type="InParanoid" id="A0A1D6HVQ6"/>
<dbReference type="PANTHER" id="PTHR24282">
    <property type="entry name" value="CYTOCHROME P450 FAMILY MEMBER"/>
    <property type="match status" value="1"/>
</dbReference>
<dbReference type="InterPro" id="IPR039261">
    <property type="entry name" value="FNR_nucleotide-bd"/>
</dbReference>
<organism evidence="11">
    <name type="scientific">Zea mays</name>
    <name type="common">Maize</name>
    <dbReference type="NCBI Taxonomy" id="4577"/>
    <lineage>
        <taxon>Eukaryota</taxon>
        <taxon>Viridiplantae</taxon>
        <taxon>Streptophyta</taxon>
        <taxon>Embryophyta</taxon>
        <taxon>Tracheophyta</taxon>
        <taxon>Spermatophyta</taxon>
        <taxon>Magnoliopsida</taxon>
        <taxon>Liliopsida</taxon>
        <taxon>Poales</taxon>
        <taxon>Poaceae</taxon>
        <taxon>PACMAD clade</taxon>
        <taxon>Panicoideae</taxon>
        <taxon>Andropogonodae</taxon>
        <taxon>Andropogoneae</taxon>
        <taxon>Tripsacinae</taxon>
        <taxon>Zea</taxon>
    </lineage>
</organism>
<dbReference type="AlphaFoldDB" id="A0A1D6HVQ6"/>
<evidence type="ECO:0000256" key="4">
    <source>
        <dbReference type="ARBA" id="ARBA00022692"/>
    </source>
</evidence>
<comment type="similarity">
    <text evidence="2">Belongs to the cytochrome P450 family.</text>
</comment>
<evidence type="ECO:0000256" key="8">
    <source>
        <dbReference type="ARBA" id="ARBA00023004"/>
    </source>
</evidence>
<dbReference type="SUPFAM" id="SSF52343">
    <property type="entry name" value="Ferredoxin reductase-like, C-terminal NADP-linked domain"/>
    <property type="match status" value="1"/>
</dbReference>
<evidence type="ECO:0000256" key="7">
    <source>
        <dbReference type="ARBA" id="ARBA00023002"/>
    </source>
</evidence>
<reference evidence="11" key="1">
    <citation type="submission" date="2015-12" db="EMBL/GenBank/DDBJ databases">
        <title>Update maize B73 reference genome by single molecule sequencing technologies.</title>
        <authorList>
            <consortium name="Maize Genome Sequencing Project"/>
            <person name="Ware D."/>
        </authorList>
    </citation>
    <scope>NUCLEOTIDE SEQUENCE [LARGE SCALE GENOMIC DNA]</scope>
    <source>
        <tissue evidence="11">Seedling</tissue>
    </source>
</reference>
<dbReference type="Pfam" id="PF00067">
    <property type="entry name" value="p450"/>
    <property type="match status" value="1"/>
</dbReference>
<dbReference type="EMBL" id="CM007650">
    <property type="protein sequence ID" value="ONM52314.1"/>
    <property type="molecule type" value="Genomic_DNA"/>
</dbReference>
<protein>
    <submittedName>
        <fullName evidence="11">NADH--cytochrome b5 reductase 1</fullName>
    </submittedName>
</protein>
<evidence type="ECO:0000256" key="9">
    <source>
        <dbReference type="ARBA" id="ARBA00023033"/>
    </source>
</evidence>
<keyword evidence="5" id="KW-0479">Metal-binding</keyword>
<dbReference type="GO" id="GO:0006629">
    <property type="term" value="P:lipid metabolic process"/>
    <property type="evidence" value="ECO:0007669"/>
    <property type="project" value="UniProtKB-ARBA"/>
</dbReference>
<keyword evidence="6" id="KW-1133">Transmembrane helix</keyword>
<accession>A0A1D6HVQ6</accession>
<proteinExistence type="inferred from homology"/>
<sequence length="206" mass="23667">MNWGNEIFYPNRAMLHTHSFGADRNASKGKFDPSKAAALGLRPGPKYCELQFGNSVQSDQFDEMLSSQAKRTLKLNSWLGEPFLYWMGSWPRVCLFDYESVRQVLFNKSGHFFKDDAHPTILAMLGKGLVLVEGTDWVRHRRVVNPAFGMDKLKDGLDDMAKTYPGRFKIYYVLNQILRCGPPPMNKAMAAHLDELNYTKEMQFQF</sequence>
<keyword evidence="9" id="KW-0503">Monooxygenase</keyword>
<dbReference type="SUPFAM" id="SSF48264">
    <property type="entry name" value="Cytochrome P450"/>
    <property type="match status" value="1"/>
</dbReference>
<dbReference type="GO" id="GO:0020037">
    <property type="term" value="F:heme binding"/>
    <property type="evidence" value="ECO:0007669"/>
    <property type="project" value="InterPro"/>
</dbReference>
<dbReference type="ExpressionAtlas" id="A0A1D6HVQ6">
    <property type="expression patterns" value="baseline"/>
</dbReference>
<dbReference type="GO" id="GO:0016020">
    <property type="term" value="C:membrane"/>
    <property type="evidence" value="ECO:0007669"/>
    <property type="project" value="UniProtKB-SubCell"/>
</dbReference>
<evidence type="ECO:0000256" key="10">
    <source>
        <dbReference type="ARBA" id="ARBA00023136"/>
    </source>
</evidence>
<evidence type="ECO:0000256" key="6">
    <source>
        <dbReference type="ARBA" id="ARBA00022989"/>
    </source>
</evidence>
<dbReference type="Gene3D" id="1.10.630.10">
    <property type="entry name" value="Cytochrome P450"/>
    <property type="match status" value="1"/>
</dbReference>
<dbReference type="GO" id="GO:0016705">
    <property type="term" value="F:oxidoreductase activity, acting on paired donors, with incorporation or reduction of molecular oxygen"/>
    <property type="evidence" value="ECO:0007669"/>
    <property type="project" value="InterPro"/>
</dbReference>
<keyword evidence="8" id="KW-0408">Iron</keyword>
<evidence type="ECO:0000256" key="2">
    <source>
        <dbReference type="ARBA" id="ARBA00010617"/>
    </source>
</evidence>
<evidence type="ECO:0000256" key="1">
    <source>
        <dbReference type="ARBA" id="ARBA00004370"/>
    </source>
</evidence>
<dbReference type="InterPro" id="IPR050665">
    <property type="entry name" value="Cytochrome_P450_Monooxygen"/>
</dbReference>
<keyword evidence="3" id="KW-0349">Heme</keyword>
<dbReference type="SMR" id="A0A1D6HVQ6"/>
<name>A0A1D6HVQ6_MAIZE</name>
<keyword evidence="10" id="KW-0472">Membrane</keyword>
<keyword evidence="7" id="KW-0560">Oxidoreductase</keyword>
<evidence type="ECO:0000256" key="5">
    <source>
        <dbReference type="ARBA" id="ARBA00022723"/>
    </source>
</evidence>
<dbReference type="InterPro" id="IPR036396">
    <property type="entry name" value="Cyt_P450_sf"/>
</dbReference>